<name>A0A2H1BYC6_FASHE</name>
<sequence length="114" mass="13139">MTPMNPIRHANLMLELDSLTCTVELKQNMGKNILRNLLLNFPNLMKMYKTIQSMTLPQALNSQYLCQLGVKYTDSIVELARNFNDNEKLTETIIYLANAHRHRGITVAHLMVSY</sequence>
<dbReference type="Gene3D" id="1.10.490.10">
    <property type="entry name" value="Globins"/>
    <property type="match status" value="1"/>
</dbReference>
<keyword evidence="3" id="KW-0479">Metal-binding</keyword>
<dbReference type="GO" id="GO:0019825">
    <property type="term" value="F:oxygen binding"/>
    <property type="evidence" value="ECO:0007669"/>
    <property type="project" value="InterPro"/>
</dbReference>
<reference evidence="7" key="1">
    <citation type="submission" date="2019-03" db="EMBL/GenBank/DDBJ databases">
        <title>Improved annotation for the trematode Fasciola hepatica.</title>
        <authorList>
            <person name="Choi Y.-J."/>
            <person name="Martin J."/>
            <person name="Mitreva M."/>
        </authorList>
    </citation>
    <scope>NUCLEOTIDE SEQUENCE [LARGE SCALE GENOMIC DNA]</scope>
</reference>
<keyword evidence="5" id="KW-0561">Oxygen transport</keyword>
<keyword evidence="8" id="KW-1185">Reference proteome</keyword>
<evidence type="ECO:0000256" key="3">
    <source>
        <dbReference type="ARBA" id="ARBA00022723"/>
    </source>
</evidence>
<dbReference type="CDD" id="cd01040">
    <property type="entry name" value="Mb-like"/>
    <property type="match status" value="1"/>
</dbReference>
<dbReference type="AlphaFoldDB" id="A0A2H1BYC6"/>
<protein>
    <submittedName>
        <fullName evidence="7">Ataxia telangiectasia mutated family protein</fullName>
    </submittedName>
</protein>
<keyword evidence="2 5" id="KW-0349">Heme</keyword>
<evidence type="ECO:0000256" key="5">
    <source>
        <dbReference type="RuleBase" id="RU000356"/>
    </source>
</evidence>
<evidence type="ECO:0000313" key="7">
    <source>
        <dbReference type="EMBL" id="THD20613.1"/>
    </source>
</evidence>
<dbReference type="InterPro" id="IPR009050">
    <property type="entry name" value="Globin-like_sf"/>
</dbReference>
<evidence type="ECO:0000256" key="2">
    <source>
        <dbReference type="ARBA" id="ARBA00022617"/>
    </source>
</evidence>
<comment type="caution">
    <text evidence="7">The sequence shown here is derived from an EMBL/GenBank/DDBJ whole genome shotgun (WGS) entry which is preliminary data.</text>
</comment>
<organism evidence="7 8">
    <name type="scientific">Fasciola hepatica</name>
    <name type="common">Liver fluke</name>
    <dbReference type="NCBI Taxonomy" id="6192"/>
    <lineage>
        <taxon>Eukaryota</taxon>
        <taxon>Metazoa</taxon>
        <taxon>Spiralia</taxon>
        <taxon>Lophotrochozoa</taxon>
        <taxon>Platyhelminthes</taxon>
        <taxon>Trematoda</taxon>
        <taxon>Digenea</taxon>
        <taxon>Plagiorchiida</taxon>
        <taxon>Echinostomata</taxon>
        <taxon>Echinostomatoidea</taxon>
        <taxon>Fasciolidae</taxon>
        <taxon>Fasciola</taxon>
    </lineage>
</organism>
<keyword evidence="1 5" id="KW-0813">Transport</keyword>
<dbReference type="EMBL" id="JXXN02004404">
    <property type="protein sequence ID" value="THD20613.1"/>
    <property type="molecule type" value="Genomic_DNA"/>
</dbReference>
<dbReference type="GO" id="GO:0046872">
    <property type="term" value="F:metal ion binding"/>
    <property type="evidence" value="ECO:0007669"/>
    <property type="project" value="UniProtKB-KW"/>
</dbReference>
<evidence type="ECO:0000256" key="4">
    <source>
        <dbReference type="ARBA" id="ARBA00023004"/>
    </source>
</evidence>
<dbReference type="SUPFAM" id="SSF46458">
    <property type="entry name" value="Globin-like"/>
    <property type="match status" value="1"/>
</dbReference>
<dbReference type="InterPro" id="IPR012292">
    <property type="entry name" value="Globin/Proto"/>
</dbReference>
<keyword evidence="4" id="KW-0408">Iron</keyword>
<comment type="similarity">
    <text evidence="5">Belongs to the globin family.</text>
</comment>
<dbReference type="GO" id="GO:0005344">
    <property type="term" value="F:oxygen carrier activity"/>
    <property type="evidence" value="ECO:0007669"/>
    <property type="project" value="UniProtKB-KW"/>
</dbReference>
<dbReference type="Proteomes" id="UP000230066">
    <property type="component" value="Unassembled WGS sequence"/>
</dbReference>
<feature type="domain" description="Globin" evidence="6">
    <location>
        <begin position="32"/>
        <end position="110"/>
    </location>
</feature>
<dbReference type="InterPro" id="IPR044399">
    <property type="entry name" value="Mb-like_M"/>
</dbReference>
<evidence type="ECO:0000259" key="6">
    <source>
        <dbReference type="Pfam" id="PF00042"/>
    </source>
</evidence>
<evidence type="ECO:0000256" key="1">
    <source>
        <dbReference type="ARBA" id="ARBA00022448"/>
    </source>
</evidence>
<proteinExistence type="inferred from homology"/>
<accession>A0A2H1BYC6</accession>
<dbReference type="Pfam" id="PF00042">
    <property type="entry name" value="Globin"/>
    <property type="match status" value="1"/>
</dbReference>
<dbReference type="GO" id="GO:0020037">
    <property type="term" value="F:heme binding"/>
    <property type="evidence" value="ECO:0007669"/>
    <property type="project" value="InterPro"/>
</dbReference>
<dbReference type="InterPro" id="IPR000971">
    <property type="entry name" value="Globin"/>
</dbReference>
<gene>
    <name evidence="7" type="ORF">D915_008653</name>
</gene>
<evidence type="ECO:0000313" key="8">
    <source>
        <dbReference type="Proteomes" id="UP000230066"/>
    </source>
</evidence>